<dbReference type="EMBL" id="MFJE01000005">
    <property type="protein sequence ID" value="OGG15060.1"/>
    <property type="molecule type" value="Genomic_DNA"/>
</dbReference>
<gene>
    <name evidence="1" type="ORF">A2773_04170</name>
</gene>
<proteinExistence type="predicted"/>
<name>A0A1F5ZRD7_9BACT</name>
<accession>A0A1F5ZRD7</accession>
<dbReference type="AlphaFoldDB" id="A0A1F5ZRD7"/>
<organism evidence="1 2">
    <name type="scientific">Candidatus Gottesmanbacteria bacterium RIFCSPHIGHO2_01_FULL_39_10</name>
    <dbReference type="NCBI Taxonomy" id="1798375"/>
    <lineage>
        <taxon>Bacteria</taxon>
        <taxon>Candidatus Gottesmaniibacteriota</taxon>
    </lineage>
</organism>
<comment type="caution">
    <text evidence="1">The sequence shown here is derived from an EMBL/GenBank/DDBJ whole genome shotgun (WGS) entry which is preliminary data.</text>
</comment>
<evidence type="ECO:0000313" key="1">
    <source>
        <dbReference type="EMBL" id="OGG15060.1"/>
    </source>
</evidence>
<evidence type="ECO:0000313" key="2">
    <source>
        <dbReference type="Proteomes" id="UP000177383"/>
    </source>
</evidence>
<dbReference type="STRING" id="1798375.A2773_04170"/>
<protein>
    <submittedName>
        <fullName evidence="1">Uncharacterized protein</fullName>
    </submittedName>
</protein>
<dbReference type="Proteomes" id="UP000177383">
    <property type="component" value="Unassembled WGS sequence"/>
</dbReference>
<sequence>MPIVFHFTVPQDVEKTLADQAELQETGLPGISAFVTEFAPGRHYGNVKATLYERREGDNSRPIWTTDPLLIDKHSAQIEIKNPHIEGTARRTLETEIK</sequence>
<reference evidence="1 2" key="1">
    <citation type="journal article" date="2016" name="Nat. Commun.">
        <title>Thousands of microbial genomes shed light on interconnected biogeochemical processes in an aquifer system.</title>
        <authorList>
            <person name="Anantharaman K."/>
            <person name="Brown C.T."/>
            <person name="Hug L.A."/>
            <person name="Sharon I."/>
            <person name="Castelle C.J."/>
            <person name="Probst A.J."/>
            <person name="Thomas B.C."/>
            <person name="Singh A."/>
            <person name="Wilkins M.J."/>
            <person name="Karaoz U."/>
            <person name="Brodie E.L."/>
            <person name="Williams K.H."/>
            <person name="Hubbard S.S."/>
            <person name="Banfield J.F."/>
        </authorList>
    </citation>
    <scope>NUCLEOTIDE SEQUENCE [LARGE SCALE GENOMIC DNA]</scope>
</reference>